<dbReference type="Proteomes" id="UP000285908">
    <property type="component" value="Unassembled WGS sequence"/>
</dbReference>
<dbReference type="AlphaFoldDB" id="A0A438ACZ6"/>
<keyword evidence="2" id="KW-1185">Reference proteome</keyword>
<evidence type="ECO:0000313" key="2">
    <source>
        <dbReference type="Proteomes" id="UP000285908"/>
    </source>
</evidence>
<dbReference type="EMBL" id="RQXX01000011">
    <property type="protein sequence ID" value="RVV96560.1"/>
    <property type="molecule type" value="Genomic_DNA"/>
</dbReference>
<dbReference type="RefSeq" id="WP_127908046.1">
    <property type="nucleotide sequence ID" value="NZ_RQXX01000011.1"/>
</dbReference>
<name>A0A438ACZ6_9RHOB</name>
<protein>
    <submittedName>
        <fullName evidence="1">Uncharacterized protein</fullName>
    </submittedName>
</protein>
<evidence type="ECO:0000313" key="1">
    <source>
        <dbReference type="EMBL" id="RVV96560.1"/>
    </source>
</evidence>
<comment type="caution">
    <text evidence="1">The sequence shown here is derived from an EMBL/GenBank/DDBJ whole genome shotgun (WGS) entry which is preliminary data.</text>
</comment>
<accession>A0A438ACZ6</accession>
<reference evidence="1 2" key="1">
    <citation type="submission" date="2018-11" db="EMBL/GenBank/DDBJ databases">
        <title>Mesobaculum littorinae gen. nov., sp. nov., isolated from Littorina scabra that represents a novel genus of the order Rhodobacteraceae.</title>
        <authorList>
            <person name="Li F."/>
        </authorList>
    </citation>
    <scope>NUCLEOTIDE SEQUENCE [LARGE SCALE GENOMIC DNA]</scope>
    <source>
        <strain evidence="1 2">M0103</strain>
    </source>
</reference>
<dbReference type="OrthoDB" id="8421865at2"/>
<gene>
    <name evidence="1" type="ORF">EKE94_18105</name>
</gene>
<organism evidence="1 2">
    <name type="scientific">Mesobaculum littorinae</name>
    <dbReference type="NCBI Taxonomy" id="2486419"/>
    <lineage>
        <taxon>Bacteria</taxon>
        <taxon>Pseudomonadati</taxon>
        <taxon>Pseudomonadota</taxon>
        <taxon>Alphaproteobacteria</taxon>
        <taxon>Rhodobacterales</taxon>
        <taxon>Roseobacteraceae</taxon>
        <taxon>Mesobaculum</taxon>
    </lineage>
</organism>
<sequence>MKKTSVTTPVKGGWVTREAGTGRFVKVRTANSASRANTKTGDILKETAARRSAALARLADR</sequence>
<proteinExistence type="predicted"/>